<dbReference type="AlphaFoldDB" id="A0A6G1Q664"/>
<evidence type="ECO:0000259" key="2">
    <source>
        <dbReference type="PROSITE" id="PS50041"/>
    </source>
</evidence>
<dbReference type="InterPro" id="IPR016186">
    <property type="entry name" value="C-type_lectin-like/link_sf"/>
</dbReference>
<dbReference type="Gene3D" id="3.10.100.10">
    <property type="entry name" value="Mannose-Binding Protein A, subunit A"/>
    <property type="match status" value="1"/>
</dbReference>
<feature type="chain" id="PRO_5026113627" evidence="1">
    <location>
        <begin position="20"/>
        <end position="191"/>
    </location>
</feature>
<dbReference type="OrthoDB" id="5801605at2759"/>
<sequence length="191" mass="21623">MKILALSLLVCAVMPLTRGTTPEAEDEYSVSEDEYWTELTTPDETTTGYGMVTEGGWHFSCPDGWSMYSTQCVLFVSRNMTWNEALDNCRSMGGNLASVLFDEQAHDIYNEMQKAGDVHSQVWVGGHKTPENPSWSWIDDWFNVFHNWCDEEDAEHMNDCLQITFEEYGSGCLDDMQCDALLPSVCGMILL</sequence>
<keyword evidence="4" id="KW-1185">Reference proteome</keyword>
<dbReference type="InterPro" id="IPR050111">
    <property type="entry name" value="C-type_lectin/snaclec_domain"/>
</dbReference>
<gene>
    <name evidence="3" type="ORF">EXN66_Car013792</name>
</gene>
<accession>A0A6G1Q664</accession>
<feature type="signal peptide" evidence="1">
    <location>
        <begin position="1"/>
        <end position="19"/>
    </location>
</feature>
<keyword evidence="1" id="KW-0732">Signal</keyword>
<reference evidence="3 4" key="1">
    <citation type="submission" date="2019-02" db="EMBL/GenBank/DDBJ databases">
        <title>Opniocepnalus argus genome.</title>
        <authorList>
            <person name="Zhou C."/>
            <person name="Xiao S."/>
        </authorList>
    </citation>
    <scope>NUCLEOTIDE SEQUENCE [LARGE SCALE GENOMIC DNA]</scope>
    <source>
        <strain evidence="3">OARG1902GOOAL</strain>
        <tissue evidence="3">Muscle</tissue>
    </source>
</reference>
<dbReference type="SUPFAM" id="SSF56436">
    <property type="entry name" value="C-type lectin-like"/>
    <property type="match status" value="1"/>
</dbReference>
<organism evidence="3 4">
    <name type="scientific">Channa argus</name>
    <name type="common">Northern snakehead</name>
    <name type="synonym">Ophicephalus argus</name>
    <dbReference type="NCBI Taxonomy" id="215402"/>
    <lineage>
        <taxon>Eukaryota</taxon>
        <taxon>Metazoa</taxon>
        <taxon>Chordata</taxon>
        <taxon>Craniata</taxon>
        <taxon>Vertebrata</taxon>
        <taxon>Euteleostomi</taxon>
        <taxon>Actinopterygii</taxon>
        <taxon>Neopterygii</taxon>
        <taxon>Teleostei</taxon>
        <taxon>Neoteleostei</taxon>
        <taxon>Acanthomorphata</taxon>
        <taxon>Anabantaria</taxon>
        <taxon>Anabantiformes</taxon>
        <taxon>Channoidei</taxon>
        <taxon>Channidae</taxon>
        <taxon>Channa</taxon>
    </lineage>
</organism>
<evidence type="ECO:0000313" key="4">
    <source>
        <dbReference type="Proteomes" id="UP000503349"/>
    </source>
</evidence>
<proteinExistence type="predicted"/>
<dbReference type="CDD" id="cd00037">
    <property type="entry name" value="CLECT"/>
    <property type="match status" value="1"/>
</dbReference>
<evidence type="ECO:0000313" key="3">
    <source>
        <dbReference type="EMBL" id="KAF3698111.1"/>
    </source>
</evidence>
<dbReference type="SMART" id="SM00034">
    <property type="entry name" value="CLECT"/>
    <property type="match status" value="1"/>
</dbReference>
<evidence type="ECO:0000256" key="1">
    <source>
        <dbReference type="SAM" id="SignalP"/>
    </source>
</evidence>
<protein>
    <submittedName>
        <fullName evidence="3">Type-2 ice-structuring protein Type II antifreeze protein</fullName>
    </submittedName>
</protein>
<dbReference type="Proteomes" id="UP000503349">
    <property type="component" value="Chromosome 13"/>
</dbReference>
<dbReference type="EMBL" id="CM015724">
    <property type="protein sequence ID" value="KAF3698111.1"/>
    <property type="molecule type" value="Genomic_DNA"/>
</dbReference>
<dbReference type="InterPro" id="IPR001304">
    <property type="entry name" value="C-type_lectin-like"/>
</dbReference>
<name>A0A6G1Q664_CHAAH</name>
<dbReference type="Pfam" id="PF00059">
    <property type="entry name" value="Lectin_C"/>
    <property type="match status" value="1"/>
</dbReference>
<feature type="domain" description="C-type lectin" evidence="2">
    <location>
        <begin position="68"/>
        <end position="187"/>
    </location>
</feature>
<dbReference type="PANTHER" id="PTHR22803">
    <property type="entry name" value="MANNOSE, PHOSPHOLIPASE, LECTIN RECEPTOR RELATED"/>
    <property type="match status" value="1"/>
</dbReference>
<reference evidence="4" key="2">
    <citation type="submission" date="2019-02" db="EMBL/GenBank/DDBJ databases">
        <title>Opniocepnalus argus Var Kimnra genome.</title>
        <authorList>
            <person name="Zhou C."/>
            <person name="Xiao S."/>
        </authorList>
    </citation>
    <scope>NUCLEOTIDE SEQUENCE [LARGE SCALE GENOMIC DNA]</scope>
</reference>
<dbReference type="InterPro" id="IPR016187">
    <property type="entry name" value="CTDL_fold"/>
</dbReference>
<dbReference type="PROSITE" id="PS50041">
    <property type="entry name" value="C_TYPE_LECTIN_2"/>
    <property type="match status" value="1"/>
</dbReference>